<dbReference type="InterPro" id="IPR024728">
    <property type="entry name" value="PolY_HhH_motif"/>
</dbReference>
<organism evidence="6 7">
    <name type="scientific">Caminibacter pacificus</name>
    <dbReference type="NCBI Taxonomy" id="1424653"/>
    <lineage>
        <taxon>Bacteria</taxon>
        <taxon>Pseudomonadati</taxon>
        <taxon>Campylobacterota</taxon>
        <taxon>Epsilonproteobacteria</taxon>
        <taxon>Nautiliales</taxon>
        <taxon>Nautiliaceae</taxon>
        <taxon>Caminibacter</taxon>
    </lineage>
</organism>
<evidence type="ECO:0000313" key="6">
    <source>
        <dbReference type="EMBL" id="ROR41116.1"/>
    </source>
</evidence>
<dbReference type="GO" id="GO:0006281">
    <property type="term" value="P:DNA repair"/>
    <property type="evidence" value="ECO:0007669"/>
    <property type="project" value="InterPro"/>
</dbReference>
<feature type="domain" description="UmuC" evidence="4">
    <location>
        <begin position="2"/>
        <end position="220"/>
    </location>
</feature>
<keyword evidence="3" id="KW-0239">DNA-directed DNA polymerase</keyword>
<dbReference type="SUPFAM" id="SSF100879">
    <property type="entry name" value="Lesion bypass DNA polymerase (Y-family), little finger domain"/>
    <property type="match status" value="1"/>
</dbReference>
<reference evidence="5" key="3">
    <citation type="submission" date="2019-06" db="EMBL/GenBank/DDBJ databases">
        <title>A comparative analysis of the Nautiliaceae.</title>
        <authorList>
            <person name="Grosche A."/>
            <person name="Smedile F."/>
            <person name="Vetriani C."/>
        </authorList>
    </citation>
    <scope>NUCLEOTIDE SEQUENCE</scope>
    <source>
        <strain evidence="5">TB6</strain>
    </source>
</reference>
<evidence type="ECO:0000313" key="5">
    <source>
        <dbReference type="EMBL" id="QCI28171.1"/>
    </source>
</evidence>
<name>A0AAJ4REI2_9BACT</name>
<dbReference type="Gene3D" id="3.30.70.270">
    <property type="match status" value="1"/>
</dbReference>
<dbReference type="InterPro" id="IPR017961">
    <property type="entry name" value="DNA_pol_Y-fam_little_finger"/>
</dbReference>
<dbReference type="EMBL" id="CP027432">
    <property type="protein sequence ID" value="QCI28171.1"/>
    <property type="molecule type" value="Genomic_DNA"/>
</dbReference>
<evidence type="ECO:0000256" key="1">
    <source>
        <dbReference type="ARBA" id="ARBA00010945"/>
    </source>
</evidence>
<dbReference type="Pfam" id="PF00817">
    <property type="entry name" value="IMS"/>
    <property type="match status" value="1"/>
</dbReference>
<dbReference type="Gene3D" id="3.40.1170.60">
    <property type="match status" value="1"/>
</dbReference>
<evidence type="ECO:0000313" key="7">
    <source>
        <dbReference type="Proteomes" id="UP000272781"/>
    </source>
</evidence>
<evidence type="ECO:0000256" key="3">
    <source>
        <dbReference type="ARBA" id="ARBA00022932"/>
    </source>
</evidence>
<dbReference type="Proteomes" id="UP000298805">
    <property type="component" value="Chromosome"/>
</dbReference>
<dbReference type="InterPro" id="IPR036775">
    <property type="entry name" value="DNA_pol_Y-fam_lit_finger_sf"/>
</dbReference>
<dbReference type="InterPro" id="IPR050116">
    <property type="entry name" value="DNA_polymerase-Y"/>
</dbReference>
<dbReference type="GO" id="GO:0005829">
    <property type="term" value="C:cytosol"/>
    <property type="evidence" value="ECO:0007669"/>
    <property type="project" value="TreeGrafter"/>
</dbReference>
<dbReference type="EMBL" id="RJVK01000001">
    <property type="protein sequence ID" value="ROR41116.1"/>
    <property type="molecule type" value="Genomic_DNA"/>
</dbReference>
<dbReference type="InterPro" id="IPR043128">
    <property type="entry name" value="Rev_trsase/Diguanyl_cyclase"/>
</dbReference>
<evidence type="ECO:0000313" key="8">
    <source>
        <dbReference type="Proteomes" id="UP000298805"/>
    </source>
</evidence>
<protein>
    <submittedName>
        <fullName evidence="5">DNA polymerase IV</fullName>
    </submittedName>
    <submittedName>
        <fullName evidence="6">DNA polymerase-4</fullName>
    </submittedName>
</protein>
<dbReference type="Pfam" id="PF11798">
    <property type="entry name" value="IMS_HHH"/>
    <property type="match status" value="1"/>
</dbReference>
<dbReference type="InterPro" id="IPR043502">
    <property type="entry name" value="DNA/RNA_pol_sf"/>
</dbReference>
<reference evidence="6 7" key="2">
    <citation type="submission" date="2018-11" db="EMBL/GenBank/DDBJ databases">
        <title>Genomic Encyclopedia of Type Strains, Phase IV (KMG-IV): sequencing the most valuable type-strain genomes for metagenomic binning, comparative biology and taxonomic classification.</title>
        <authorList>
            <person name="Goeker M."/>
        </authorList>
    </citation>
    <scope>NUCLEOTIDE SEQUENCE [LARGE SCALE GENOMIC DNA]</scope>
    <source>
        <strain evidence="6 7">DSM 27783</strain>
    </source>
</reference>
<sequence length="413" mass="48448">MKIHLDLDSFFVSAHRVFDKSLLNKPVVVVKRNDKEIFENHKSEVLNLNRGAFTGDLIVSKKEYDKSYFLENGKIRGIVVTSSYEARELGIKTGTTLKEALEIYPKLTVLLPDYKLYHTLSYKLKEFLKVKIPFVEQFSIDEFFGDLEGWVDDRDAFLFCKDLKDEIWEKFSLPISIGIAKSKWTAKLATSFAKPNGVFMVEEVDEFIKDIPIEKFPGIGRRIEKRLKERGILTLGDVKENREYFYSWGKPGVELYKRVCGIDNEEVKEREVRKSIGISRRFDVVYDRRELVRRVHVLCRYLSFLVLKYKLNPTFYYLKIKYKDKTSSKAHVRIHRLFNELLLKEIMTTLFYRADEKEMGVISLSLAVSKFKRESNLFDYEKDLKLQNLNEAIFKIRSKFGVSALMSAEEIHP</sequence>
<gene>
    <name evidence="5" type="ORF">C6V80_04130</name>
    <name evidence="6" type="ORF">EDC58_0600</name>
</gene>
<dbReference type="RefSeq" id="WP_123352013.1">
    <property type="nucleotide sequence ID" value="NZ_CP027432.2"/>
</dbReference>
<dbReference type="Pfam" id="PF11799">
    <property type="entry name" value="IMS_C"/>
    <property type="match status" value="1"/>
</dbReference>
<dbReference type="Gene3D" id="1.10.150.20">
    <property type="entry name" value="5' to 3' exonuclease, C-terminal subdomain"/>
    <property type="match status" value="1"/>
</dbReference>
<dbReference type="PANTHER" id="PTHR11076:SF34">
    <property type="entry name" value="PROTEIN UMUC"/>
    <property type="match status" value="1"/>
</dbReference>
<keyword evidence="3" id="KW-0808">Transferase</keyword>
<dbReference type="SUPFAM" id="SSF56672">
    <property type="entry name" value="DNA/RNA polymerases"/>
    <property type="match status" value="1"/>
</dbReference>
<dbReference type="GO" id="GO:0003887">
    <property type="term" value="F:DNA-directed DNA polymerase activity"/>
    <property type="evidence" value="ECO:0007669"/>
    <property type="project" value="InterPro"/>
</dbReference>
<dbReference type="CDD" id="cd03586">
    <property type="entry name" value="PolY_Pol_IV_kappa"/>
    <property type="match status" value="1"/>
</dbReference>
<keyword evidence="8" id="KW-1185">Reference proteome</keyword>
<dbReference type="InterPro" id="IPR001126">
    <property type="entry name" value="UmuC"/>
</dbReference>
<keyword evidence="2" id="KW-0515">Mutator protein</keyword>
<dbReference type="GO" id="GO:0003684">
    <property type="term" value="F:damaged DNA binding"/>
    <property type="evidence" value="ECO:0007669"/>
    <property type="project" value="InterPro"/>
</dbReference>
<dbReference type="PROSITE" id="PS50173">
    <property type="entry name" value="UMUC"/>
    <property type="match status" value="1"/>
</dbReference>
<reference evidence="8" key="1">
    <citation type="submission" date="2018-03" db="EMBL/GenBank/DDBJ databases">
        <title>A comparative analysis of the Nautiliaceae.</title>
        <authorList>
            <person name="Grosche A."/>
            <person name="Smedile F."/>
            <person name="Vetriani C."/>
        </authorList>
    </citation>
    <scope>NUCLEOTIDE SEQUENCE [LARGE SCALE GENOMIC DNA]</scope>
    <source>
        <strain evidence="8">TB6</strain>
    </source>
</reference>
<dbReference type="PANTHER" id="PTHR11076">
    <property type="entry name" value="DNA REPAIR POLYMERASE UMUC / TRANSFERASE FAMILY MEMBER"/>
    <property type="match status" value="1"/>
</dbReference>
<dbReference type="InterPro" id="IPR022880">
    <property type="entry name" value="DNApol_IV"/>
</dbReference>
<comment type="similarity">
    <text evidence="1">Belongs to the DNA polymerase type-Y family.</text>
</comment>
<dbReference type="Proteomes" id="UP000272781">
    <property type="component" value="Unassembled WGS sequence"/>
</dbReference>
<accession>A0AAJ4REI2</accession>
<keyword evidence="3" id="KW-0548">Nucleotidyltransferase</keyword>
<dbReference type="GO" id="GO:0042276">
    <property type="term" value="P:error-prone translesion synthesis"/>
    <property type="evidence" value="ECO:0007669"/>
    <property type="project" value="TreeGrafter"/>
</dbReference>
<evidence type="ECO:0000256" key="2">
    <source>
        <dbReference type="ARBA" id="ARBA00022457"/>
    </source>
</evidence>
<dbReference type="AlphaFoldDB" id="A0AAJ4REI2"/>
<evidence type="ECO:0000259" key="4">
    <source>
        <dbReference type="PROSITE" id="PS50173"/>
    </source>
</evidence>
<proteinExistence type="inferred from homology"/>
<dbReference type="GO" id="GO:0009432">
    <property type="term" value="P:SOS response"/>
    <property type="evidence" value="ECO:0007669"/>
    <property type="project" value="TreeGrafter"/>
</dbReference>